<gene>
    <name evidence="6" type="primary">ybbH_2</name>
    <name evidence="6" type="ORF">JEOSCH030_01597</name>
</gene>
<dbReference type="Pfam" id="PF01380">
    <property type="entry name" value="SIS"/>
    <property type="match status" value="1"/>
</dbReference>
<proteinExistence type="predicted"/>
<evidence type="ECO:0000313" key="6">
    <source>
        <dbReference type="EMBL" id="CAD2079280.1"/>
    </source>
</evidence>
<dbReference type="AlphaFoldDB" id="A0A6V7RLZ2"/>
<accession>A0A6V7RLZ2</accession>
<sequence length="279" mass="31819">MIRVYSVLDQIKKMYETMTPVEKKIADYILNNSEAVTKMAVKRIAEESGTSDAAIVRFSKRIGLSGIKALKMELVKELTENTDTGLSRTIDINTDNHELIFQKVFQNTLRSLYNTEKIINHKRVIESAQLIVKANRSLIFGVSDSANTAKDLEQKLQRLNFNAYFTSDRTLMMERLKTANDKDILFVVSAKGHSTEVIDVLKLAKEQKLKTIVLTQQNVMQLARLSDVKIEISSEESNVVDINMTNRISQLMVIDVLFFYICKSVKDTANYKRLNILDI</sequence>
<dbReference type="GO" id="GO:0003700">
    <property type="term" value="F:DNA-binding transcription factor activity"/>
    <property type="evidence" value="ECO:0007669"/>
    <property type="project" value="InterPro"/>
</dbReference>
<dbReference type="Gene3D" id="1.10.10.10">
    <property type="entry name" value="Winged helix-like DNA-binding domain superfamily/Winged helix DNA-binding domain"/>
    <property type="match status" value="1"/>
</dbReference>
<dbReference type="PANTHER" id="PTHR30514:SF1">
    <property type="entry name" value="HTH-TYPE TRANSCRIPTIONAL REGULATOR HEXR-RELATED"/>
    <property type="match status" value="1"/>
</dbReference>
<protein>
    <submittedName>
        <fullName evidence="6">Putative HTH-type transcriptional regulator YbbH</fullName>
    </submittedName>
</protein>
<evidence type="ECO:0000256" key="2">
    <source>
        <dbReference type="ARBA" id="ARBA00023125"/>
    </source>
</evidence>
<dbReference type="Proteomes" id="UP000521032">
    <property type="component" value="Unassembled WGS sequence"/>
</dbReference>
<dbReference type="GO" id="GO:0097367">
    <property type="term" value="F:carbohydrate derivative binding"/>
    <property type="evidence" value="ECO:0007669"/>
    <property type="project" value="InterPro"/>
</dbReference>
<evidence type="ECO:0000256" key="3">
    <source>
        <dbReference type="ARBA" id="ARBA00023163"/>
    </source>
</evidence>
<keyword evidence="3" id="KW-0804">Transcription</keyword>
<feature type="domain" description="HTH rpiR-type" evidence="4">
    <location>
        <begin position="5"/>
        <end position="81"/>
    </location>
</feature>
<keyword evidence="7" id="KW-1185">Reference proteome</keyword>
<dbReference type="InterPro" id="IPR047640">
    <property type="entry name" value="RpiR-like"/>
</dbReference>
<dbReference type="Gene3D" id="3.40.50.10490">
    <property type="entry name" value="Glucose-6-phosphate isomerase like protein, domain 1"/>
    <property type="match status" value="1"/>
</dbReference>
<comment type="caution">
    <text evidence="6">The sequence shown here is derived from an EMBL/GenBank/DDBJ whole genome shotgun (WGS) entry which is preliminary data.</text>
</comment>
<dbReference type="PANTHER" id="PTHR30514">
    <property type="entry name" value="GLUCOKINASE"/>
    <property type="match status" value="1"/>
</dbReference>
<reference evidence="6 7" key="1">
    <citation type="submission" date="2020-07" db="EMBL/GenBank/DDBJ databases">
        <authorList>
            <person name="Criscuolo A."/>
        </authorList>
    </citation>
    <scope>NUCLEOTIDE SEQUENCE [LARGE SCALE GENOMIC DNA]</scope>
    <source>
        <strain evidence="7">CIP 111030</strain>
    </source>
</reference>
<dbReference type="GO" id="GO:1901135">
    <property type="term" value="P:carbohydrate derivative metabolic process"/>
    <property type="evidence" value="ECO:0007669"/>
    <property type="project" value="InterPro"/>
</dbReference>
<name>A0A6V7RLZ2_9BACL</name>
<dbReference type="EMBL" id="CAJEWE010000011">
    <property type="protein sequence ID" value="CAD2079280.1"/>
    <property type="molecule type" value="Genomic_DNA"/>
</dbReference>
<dbReference type="InterPro" id="IPR000281">
    <property type="entry name" value="HTH_RpiR"/>
</dbReference>
<dbReference type="InterPro" id="IPR035472">
    <property type="entry name" value="RpiR-like_SIS"/>
</dbReference>
<dbReference type="GO" id="GO:0003677">
    <property type="term" value="F:DNA binding"/>
    <property type="evidence" value="ECO:0007669"/>
    <property type="project" value="UniProtKB-KW"/>
</dbReference>
<dbReference type="CDD" id="cd05013">
    <property type="entry name" value="SIS_RpiR"/>
    <property type="match status" value="1"/>
</dbReference>
<evidence type="ECO:0000313" key="7">
    <source>
        <dbReference type="Proteomes" id="UP000521032"/>
    </source>
</evidence>
<dbReference type="InterPro" id="IPR046348">
    <property type="entry name" value="SIS_dom_sf"/>
</dbReference>
<dbReference type="PROSITE" id="PS51071">
    <property type="entry name" value="HTH_RPIR"/>
    <property type="match status" value="1"/>
</dbReference>
<evidence type="ECO:0000259" key="4">
    <source>
        <dbReference type="PROSITE" id="PS51071"/>
    </source>
</evidence>
<evidence type="ECO:0000256" key="1">
    <source>
        <dbReference type="ARBA" id="ARBA00023015"/>
    </source>
</evidence>
<feature type="domain" description="SIS" evidence="5">
    <location>
        <begin position="127"/>
        <end position="267"/>
    </location>
</feature>
<dbReference type="Pfam" id="PF01418">
    <property type="entry name" value="HTH_6"/>
    <property type="match status" value="1"/>
</dbReference>
<dbReference type="InterPro" id="IPR036388">
    <property type="entry name" value="WH-like_DNA-bd_sf"/>
</dbReference>
<dbReference type="SUPFAM" id="SSF46689">
    <property type="entry name" value="Homeodomain-like"/>
    <property type="match status" value="1"/>
</dbReference>
<dbReference type="PROSITE" id="PS51464">
    <property type="entry name" value="SIS"/>
    <property type="match status" value="1"/>
</dbReference>
<keyword evidence="1" id="KW-0805">Transcription regulation</keyword>
<dbReference type="InterPro" id="IPR001347">
    <property type="entry name" value="SIS_dom"/>
</dbReference>
<organism evidence="6 7">
    <name type="scientific">Phocicoccus schoeneichii</name>
    <dbReference type="NCBI Taxonomy" id="1812261"/>
    <lineage>
        <taxon>Bacteria</taxon>
        <taxon>Bacillati</taxon>
        <taxon>Bacillota</taxon>
        <taxon>Bacilli</taxon>
        <taxon>Bacillales</taxon>
        <taxon>Salinicoccaceae</taxon>
        <taxon>Phocicoccus</taxon>
    </lineage>
</organism>
<keyword evidence="2" id="KW-0238">DNA-binding</keyword>
<evidence type="ECO:0000259" key="5">
    <source>
        <dbReference type="PROSITE" id="PS51464"/>
    </source>
</evidence>
<dbReference type="InterPro" id="IPR009057">
    <property type="entry name" value="Homeodomain-like_sf"/>
</dbReference>
<dbReference type="SUPFAM" id="SSF53697">
    <property type="entry name" value="SIS domain"/>
    <property type="match status" value="1"/>
</dbReference>